<evidence type="ECO:0000256" key="3">
    <source>
        <dbReference type="ARBA" id="ARBA00023242"/>
    </source>
</evidence>
<evidence type="ECO:0000256" key="4">
    <source>
        <dbReference type="SAM" id="MobiDB-lite"/>
    </source>
</evidence>
<dbReference type="GO" id="GO:0051455">
    <property type="term" value="P:spindle attachment to meiosis I kinetochore"/>
    <property type="evidence" value="ECO:0007669"/>
    <property type="project" value="TreeGrafter"/>
</dbReference>
<comment type="similarity">
    <text evidence="2">Belongs to the CENP-C/MIF2 family.</text>
</comment>
<evidence type="ECO:0000256" key="1">
    <source>
        <dbReference type="ARBA" id="ARBA00004123"/>
    </source>
</evidence>
<proteinExistence type="inferred from homology"/>
<feature type="region of interest" description="Disordered" evidence="4">
    <location>
        <begin position="523"/>
        <end position="550"/>
    </location>
</feature>
<keyword evidence="6" id="KW-1185">Reference proteome</keyword>
<name>A0AAD8M8F0_9APIA</name>
<dbReference type="GO" id="GO:0051315">
    <property type="term" value="P:attachment of mitotic spindle microtubules to kinetochore"/>
    <property type="evidence" value="ECO:0007669"/>
    <property type="project" value="TreeGrafter"/>
</dbReference>
<reference evidence="5" key="2">
    <citation type="submission" date="2023-05" db="EMBL/GenBank/DDBJ databases">
        <authorList>
            <person name="Schelkunov M.I."/>
        </authorList>
    </citation>
    <scope>NUCLEOTIDE SEQUENCE</scope>
    <source>
        <strain evidence="5">Hsosn_3</strain>
        <tissue evidence="5">Leaf</tissue>
    </source>
</reference>
<feature type="compositionally biased region" description="Basic and acidic residues" evidence="4">
    <location>
        <begin position="530"/>
        <end position="546"/>
    </location>
</feature>
<evidence type="ECO:0008006" key="7">
    <source>
        <dbReference type="Google" id="ProtNLM"/>
    </source>
</evidence>
<evidence type="ECO:0000313" key="6">
    <source>
        <dbReference type="Proteomes" id="UP001237642"/>
    </source>
</evidence>
<comment type="caution">
    <text evidence="5">The sequence shown here is derived from an EMBL/GenBank/DDBJ whole genome shotgun (WGS) entry which is preliminary data.</text>
</comment>
<dbReference type="PANTHER" id="PTHR16684">
    <property type="entry name" value="CENTROMERE PROTEIN C"/>
    <property type="match status" value="1"/>
</dbReference>
<dbReference type="GO" id="GO:0051382">
    <property type="term" value="P:kinetochore assembly"/>
    <property type="evidence" value="ECO:0007669"/>
    <property type="project" value="InterPro"/>
</dbReference>
<dbReference type="Proteomes" id="UP001237642">
    <property type="component" value="Unassembled WGS sequence"/>
</dbReference>
<comment type="subcellular location">
    <subcellularLocation>
        <location evidence="1">Nucleus</location>
    </subcellularLocation>
</comment>
<feature type="region of interest" description="Disordered" evidence="4">
    <location>
        <begin position="1"/>
        <end position="36"/>
    </location>
</feature>
<dbReference type="InterPro" id="IPR028386">
    <property type="entry name" value="CENP-C/Mif2/cnp3"/>
</dbReference>
<dbReference type="GO" id="GO:0019237">
    <property type="term" value="F:centromeric DNA binding"/>
    <property type="evidence" value="ECO:0007669"/>
    <property type="project" value="InterPro"/>
</dbReference>
<dbReference type="GO" id="GO:0000776">
    <property type="term" value="C:kinetochore"/>
    <property type="evidence" value="ECO:0007669"/>
    <property type="project" value="InterPro"/>
</dbReference>
<evidence type="ECO:0000256" key="2">
    <source>
        <dbReference type="ARBA" id="ARBA00010291"/>
    </source>
</evidence>
<protein>
    <recommendedName>
        <fullName evidence="7">Centromere protein C</fullName>
    </recommendedName>
</protein>
<dbReference type="GO" id="GO:0005634">
    <property type="term" value="C:nucleus"/>
    <property type="evidence" value="ECO:0007669"/>
    <property type="project" value="UniProtKB-SubCell"/>
</dbReference>
<dbReference type="PANTHER" id="PTHR16684:SF11">
    <property type="entry name" value="CENTROMERE PROTEIN C"/>
    <property type="match status" value="1"/>
</dbReference>
<feature type="compositionally biased region" description="Basic and acidic residues" evidence="4">
    <location>
        <begin position="7"/>
        <end position="25"/>
    </location>
</feature>
<reference evidence="5" key="1">
    <citation type="submission" date="2023-02" db="EMBL/GenBank/DDBJ databases">
        <title>Genome of toxic invasive species Heracleum sosnowskyi carries increased number of genes despite the absence of recent whole-genome duplications.</title>
        <authorList>
            <person name="Schelkunov M."/>
            <person name="Shtratnikova V."/>
            <person name="Makarenko M."/>
            <person name="Klepikova A."/>
            <person name="Omelchenko D."/>
            <person name="Novikova G."/>
            <person name="Obukhova E."/>
            <person name="Bogdanov V."/>
            <person name="Penin A."/>
            <person name="Logacheva M."/>
        </authorList>
    </citation>
    <scope>NUCLEOTIDE SEQUENCE</scope>
    <source>
        <strain evidence="5">Hsosn_3</strain>
        <tissue evidence="5">Leaf</tissue>
    </source>
</reference>
<dbReference type="EMBL" id="JAUIZM010000009">
    <property type="protein sequence ID" value="KAK1362973.1"/>
    <property type="molecule type" value="Genomic_DNA"/>
</dbReference>
<keyword evidence="3" id="KW-0539">Nucleus</keyword>
<accession>A0AAD8M8F0</accession>
<dbReference type="AlphaFoldDB" id="A0AAD8M8F0"/>
<sequence length="658" mass="73397">MAPIEARSSDDSDPTHSRQFQEPRSQDNVFRKANGISHGDSGALNSTYLSLPALENDNKADASISIRNPRGKRPALGYKPSQFSLRPNMMQASAGLEFNMDIDQLHDPVDFFSAYGKLQYAKDEIQRHTCGSITKTNDYMPSANPCSLRPEILGKSVSYMHHYESVVSENDDTFSSFQEAIQDDSLCPSKFVSQQETAHSDIDLQGKELAESISKTENRINELLDKLLSESIGNLDADGSPSQLQQGLQRKSVNVVKYLPDCSDTGRTGILDLGKEFSKNRKAQTDISEVMRGLSVKTPVKMKHVAEKPVHTLASPTTPKSPFAALSLLNKHISRSKPIIDPFRALDIDPSLAKNTSSLKEFNRQSQQLDERKELTVSDRLTFPTEVEATRTAVTGTVSKNSIEGVTPNLLDKSVNVNPSRVSVNIRSRGSNDVMVHHNEDNNVTDSARANAATNLCTTGANRMSENVQNMHQDTTDCSTTKNDDFSYSPSGQSDSNFTKALLMNGQLIVADSTFRKDLKQRNKALKKGSAKDLSKARTHEQERRKATTRQSLIETGTCWESGVRRSKRIRTRPLEYWKGERFLYGQSGVRRSKRIRTRPLEYWKGERFLYGRVHESLATVIGIKCMSPAVESGEPTFRVSSYVSDEHKELVELAARH</sequence>
<gene>
    <name evidence="5" type="ORF">POM88_038534</name>
</gene>
<evidence type="ECO:0000313" key="5">
    <source>
        <dbReference type="EMBL" id="KAK1362973.1"/>
    </source>
</evidence>
<organism evidence="5 6">
    <name type="scientific">Heracleum sosnowskyi</name>
    <dbReference type="NCBI Taxonomy" id="360622"/>
    <lineage>
        <taxon>Eukaryota</taxon>
        <taxon>Viridiplantae</taxon>
        <taxon>Streptophyta</taxon>
        <taxon>Embryophyta</taxon>
        <taxon>Tracheophyta</taxon>
        <taxon>Spermatophyta</taxon>
        <taxon>Magnoliopsida</taxon>
        <taxon>eudicotyledons</taxon>
        <taxon>Gunneridae</taxon>
        <taxon>Pentapetalae</taxon>
        <taxon>asterids</taxon>
        <taxon>campanulids</taxon>
        <taxon>Apiales</taxon>
        <taxon>Apiaceae</taxon>
        <taxon>Apioideae</taxon>
        <taxon>apioid superclade</taxon>
        <taxon>Tordylieae</taxon>
        <taxon>Tordyliinae</taxon>
        <taxon>Heracleum</taxon>
    </lineage>
</organism>